<dbReference type="PANTHER" id="PTHR10566:SF113">
    <property type="entry name" value="PROTEIN ACTIVITY OF BC1 COMPLEX KINASE 7, CHLOROPLASTIC"/>
    <property type="match status" value="1"/>
</dbReference>
<dbReference type="RefSeq" id="WP_006000125.1">
    <property type="nucleotide sequence ID" value="NZ_AAEW02000008.1"/>
</dbReference>
<comment type="caution">
    <text evidence="4">The sequence shown here is derived from an EMBL/GenBank/DDBJ whole genome shotgun (WGS) entry which is preliminary data.</text>
</comment>
<accession>Q1K012</accession>
<reference evidence="4" key="1">
    <citation type="submission" date="2006-05" db="EMBL/GenBank/DDBJ databases">
        <title>Annotation of the draft genome assembly of Desulfuromonas acetoxidans DSM 684.</title>
        <authorList>
            <consortium name="US DOE Joint Genome Institute (JGI-ORNL)"/>
            <person name="Larimer F."/>
            <person name="Land M."/>
            <person name="Hauser L."/>
        </authorList>
    </citation>
    <scope>NUCLEOTIDE SEQUENCE [LARGE SCALE GENOMIC DNA]</scope>
    <source>
        <strain evidence="4">DSM 684</strain>
    </source>
</reference>
<keyword evidence="2" id="KW-0812">Transmembrane</keyword>
<dbReference type="EMBL" id="AAEW02000008">
    <property type="protein sequence ID" value="EAT15730.1"/>
    <property type="molecule type" value="Genomic_DNA"/>
</dbReference>
<feature type="transmembrane region" description="Helical" evidence="2">
    <location>
        <begin position="482"/>
        <end position="500"/>
    </location>
</feature>
<evidence type="ECO:0000256" key="1">
    <source>
        <dbReference type="ARBA" id="ARBA00009670"/>
    </source>
</evidence>
<name>Q1K012_DESA6</name>
<protein>
    <submittedName>
        <fullName evidence="4">ABC-1</fullName>
    </submittedName>
</protein>
<evidence type="ECO:0000256" key="2">
    <source>
        <dbReference type="SAM" id="Phobius"/>
    </source>
</evidence>
<dbReference type="CDD" id="cd05121">
    <property type="entry name" value="ABC1_ADCK3-like"/>
    <property type="match status" value="1"/>
</dbReference>
<dbReference type="SUPFAM" id="SSF56112">
    <property type="entry name" value="Protein kinase-like (PK-like)"/>
    <property type="match status" value="1"/>
</dbReference>
<evidence type="ECO:0000313" key="5">
    <source>
        <dbReference type="Proteomes" id="UP000005695"/>
    </source>
</evidence>
<dbReference type="PANTHER" id="PTHR10566">
    <property type="entry name" value="CHAPERONE-ACTIVITY OF BC1 COMPLEX CABC1 -RELATED"/>
    <property type="match status" value="1"/>
</dbReference>
<comment type="similarity">
    <text evidence="1">Belongs to the protein kinase superfamily. ADCK protein kinase family.</text>
</comment>
<dbReference type="InterPro" id="IPR000719">
    <property type="entry name" value="Prot_kinase_dom"/>
</dbReference>
<gene>
    <name evidence="4" type="ORF">Dace_2430</name>
</gene>
<dbReference type="AlphaFoldDB" id="Q1K012"/>
<dbReference type="Pfam" id="PF03109">
    <property type="entry name" value="ABC1"/>
    <property type="match status" value="1"/>
</dbReference>
<dbReference type="PROSITE" id="PS50011">
    <property type="entry name" value="PROTEIN_KINASE_DOM"/>
    <property type="match status" value="1"/>
</dbReference>
<dbReference type="InterPro" id="IPR004147">
    <property type="entry name" value="ABC1_dom"/>
</dbReference>
<evidence type="ECO:0000259" key="3">
    <source>
        <dbReference type="PROSITE" id="PS50011"/>
    </source>
</evidence>
<dbReference type="Proteomes" id="UP000005695">
    <property type="component" value="Unassembled WGS sequence"/>
</dbReference>
<keyword evidence="5" id="KW-1185">Reference proteome</keyword>
<dbReference type="Gene3D" id="1.10.510.10">
    <property type="entry name" value="Transferase(Phosphotransferase) domain 1"/>
    <property type="match status" value="1"/>
</dbReference>
<reference evidence="4" key="2">
    <citation type="submission" date="2006-05" db="EMBL/GenBank/DDBJ databases">
        <title>Sequencing of the draft genome and assembly of Desulfuromonas acetoxidans DSM 684.</title>
        <authorList>
            <consortium name="US DOE Joint Genome Institute (JGI-PGF)"/>
            <person name="Copeland A."/>
            <person name="Lucas S."/>
            <person name="Lapidus A."/>
            <person name="Barry K."/>
            <person name="Detter J.C."/>
            <person name="Glavina del Rio T."/>
            <person name="Hammon N."/>
            <person name="Israni S."/>
            <person name="Dalin E."/>
            <person name="Tice H."/>
            <person name="Bruce D."/>
            <person name="Pitluck S."/>
            <person name="Richardson P."/>
        </authorList>
    </citation>
    <scope>NUCLEOTIDE SEQUENCE [LARGE SCALE GENOMIC DNA]</scope>
    <source>
        <strain evidence="4">DSM 684</strain>
    </source>
</reference>
<keyword evidence="2" id="KW-0472">Membrane</keyword>
<dbReference type="OrthoDB" id="9795390at2"/>
<keyword evidence="2" id="KW-1133">Transmembrane helix</keyword>
<sequence length="529" mass="61127">MGRLILLILRQCHPLRSYRIFRFLVTVFLLFRRRDRWLLWQPLSPHELVATIRTLGTSFLKLAQVLATRADFFDSDYLAALRQLHDQMPPMNDAQRRQVMENAFGDKTYFSAFDEQPIASASIGQVHRARLKKEGDWVAVKLLRADIRWIVRIDIVLLNLFMHLFQPLFTDQTRHSIESVLRAFTQVILEEVNMSRELANLEQFRQIYNDHQPEMIRFPTPYPAYCSEFALVMSFEEGVRIDNVAAVKKMSVSFEELMQHLVMFYTEQMLVKGIFHADPHPGNLLVTEQGQLVFLDFGMVSRIPQAMRQAMIYAVKAAYERDYDLLVSATRRLGILTEESDPRHMSEVAERLFDIFDSEQLDASSMQELAFGVLDVLHDQPFKLPQDIIYVMRVSSLIEGLGTQYVTNFNGVKDILPILKNNLPRALGENSLGLDKLIKEVAQLPLTLSRARRVTELAEQGDLVVRMANADRQYLLHHLAKLLRRLAIIIFWLAVAFYLQRAPQSWAQNASWIALAVAGLLTWRGLRLK</sequence>
<feature type="domain" description="Protein kinase" evidence="3">
    <location>
        <begin position="112"/>
        <end position="475"/>
    </location>
</feature>
<organism evidence="4 5">
    <name type="scientific">Desulfuromonas acetoxidans (strain DSM 684 / 11070)</name>
    <dbReference type="NCBI Taxonomy" id="281689"/>
    <lineage>
        <taxon>Bacteria</taxon>
        <taxon>Pseudomonadati</taxon>
        <taxon>Thermodesulfobacteriota</taxon>
        <taxon>Desulfuromonadia</taxon>
        <taxon>Desulfuromonadales</taxon>
        <taxon>Desulfuromonadaceae</taxon>
        <taxon>Desulfuromonas</taxon>
    </lineage>
</organism>
<dbReference type="GO" id="GO:0004672">
    <property type="term" value="F:protein kinase activity"/>
    <property type="evidence" value="ECO:0007669"/>
    <property type="project" value="InterPro"/>
</dbReference>
<evidence type="ECO:0000313" key="4">
    <source>
        <dbReference type="EMBL" id="EAT15730.1"/>
    </source>
</evidence>
<dbReference type="InterPro" id="IPR011009">
    <property type="entry name" value="Kinase-like_dom_sf"/>
</dbReference>
<dbReference type="InterPro" id="IPR050154">
    <property type="entry name" value="UbiB_kinase"/>
</dbReference>
<dbReference type="GO" id="GO:0005524">
    <property type="term" value="F:ATP binding"/>
    <property type="evidence" value="ECO:0007669"/>
    <property type="project" value="InterPro"/>
</dbReference>
<proteinExistence type="inferred from homology"/>